<dbReference type="Gene3D" id="3.40.50.300">
    <property type="entry name" value="P-loop containing nucleotide triphosphate hydrolases"/>
    <property type="match status" value="1"/>
</dbReference>
<dbReference type="InterPro" id="IPR027417">
    <property type="entry name" value="P-loop_NTPase"/>
</dbReference>
<dbReference type="RefSeq" id="WP_221306077.1">
    <property type="nucleotide sequence ID" value="NZ_JACHIG010000002.1"/>
</dbReference>
<dbReference type="AlphaFoldDB" id="A0A7W8DJD9"/>
<evidence type="ECO:0000256" key="5">
    <source>
        <dbReference type="ARBA" id="ARBA00022741"/>
    </source>
</evidence>
<protein>
    <recommendedName>
        <fullName evidence="3 10">Gluconokinase</fullName>
        <ecNumber evidence="3 10">2.7.1.12</ecNumber>
    </recommendedName>
</protein>
<name>A0A7W8DJD9_9BACT</name>
<dbReference type="EMBL" id="JACHIG010000002">
    <property type="protein sequence ID" value="MBB5032029.1"/>
    <property type="molecule type" value="Genomic_DNA"/>
</dbReference>
<keyword evidence="6 10" id="KW-0418">Kinase</keyword>
<evidence type="ECO:0000256" key="3">
    <source>
        <dbReference type="ARBA" id="ARBA00012054"/>
    </source>
</evidence>
<evidence type="ECO:0000313" key="11">
    <source>
        <dbReference type="EMBL" id="MBB5032029.1"/>
    </source>
</evidence>
<proteinExistence type="inferred from homology"/>
<comment type="pathway">
    <text evidence="1">Carbohydrate acid metabolism.</text>
</comment>
<keyword evidence="4 10" id="KW-0808">Transferase</keyword>
<reference evidence="11 12" key="1">
    <citation type="submission" date="2020-08" db="EMBL/GenBank/DDBJ databases">
        <title>Genomic Encyclopedia of Type Strains, Phase IV (KMG-IV): sequencing the most valuable type-strain genomes for metagenomic binning, comparative biology and taxonomic classification.</title>
        <authorList>
            <person name="Goeker M."/>
        </authorList>
    </citation>
    <scope>NUCLEOTIDE SEQUENCE [LARGE SCALE GENOMIC DNA]</scope>
    <source>
        <strain evidence="11 12">DSM 12252</strain>
    </source>
</reference>
<evidence type="ECO:0000256" key="2">
    <source>
        <dbReference type="ARBA" id="ARBA00008420"/>
    </source>
</evidence>
<evidence type="ECO:0000313" key="12">
    <source>
        <dbReference type="Proteomes" id="UP000590740"/>
    </source>
</evidence>
<evidence type="ECO:0000256" key="6">
    <source>
        <dbReference type="ARBA" id="ARBA00022777"/>
    </source>
</evidence>
<evidence type="ECO:0000256" key="8">
    <source>
        <dbReference type="ARBA" id="ARBA00023064"/>
    </source>
</evidence>
<dbReference type="PANTHER" id="PTHR43442:SF3">
    <property type="entry name" value="GLUCONOKINASE-RELATED"/>
    <property type="match status" value="1"/>
</dbReference>
<dbReference type="PANTHER" id="PTHR43442">
    <property type="entry name" value="GLUCONOKINASE-RELATED"/>
    <property type="match status" value="1"/>
</dbReference>
<keyword evidence="5 10" id="KW-0547">Nucleotide-binding</keyword>
<dbReference type="GO" id="GO:0005737">
    <property type="term" value="C:cytoplasm"/>
    <property type="evidence" value="ECO:0007669"/>
    <property type="project" value="TreeGrafter"/>
</dbReference>
<gene>
    <name evidence="11" type="ORF">HNQ65_001597</name>
</gene>
<comment type="similarity">
    <text evidence="2 10">Belongs to the gluconokinase GntK/GntV family.</text>
</comment>
<comment type="catalytic activity">
    <reaction evidence="9 10">
        <text>D-gluconate + ATP = 6-phospho-D-gluconate + ADP + H(+)</text>
        <dbReference type="Rhea" id="RHEA:19433"/>
        <dbReference type="ChEBI" id="CHEBI:15378"/>
        <dbReference type="ChEBI" id="CHEBI:18391"/>
        <dbReference type="ChEBI" id="CHEBI:30616"/>
        <dbReference type="ChEBI" id="CHEBI:58759"/>
        <dbReference type="ChEBI" id="CHEBI:456216"/>
        <dbReference type="EC" id="2.7.1.12"/>
    </reaction>
</comment>
<dbReference type="NCBIfam" id="TIGR01313">
    <property type="entry name" value="therm_gnt_kin"/>
    <property type="match status" value="1"/>
</dbReference>
<sequence>MLPSELKTIVVMGVSGSGKSVVGSLLAEKLEGVFEDGDDFHPPANKAKMSSGTPLNDDDRWPWYAVLRQRIEDMRHLTPYYVLACSALKPIYRDKLRAHDAEGTLEFVLLDGTKELIAERIGARKGHFMPPALLDSQLATLDPTPDVLRVSIDQTPEEIVADILKTLEATA</sequence>
<keyword evidence="8" id="KW-0311">Gluconate utilization</keyword>
<comment type="caution">
    <text evidence="11">The sequence shown here is derived from an EMBL/GenBank/DDBJ whole genome shotgun (WGS) entry which is preliminary data.</text>
</comment>
<keyword evidence="7 10" id="KW-0067">ATP-binding</keyword>
<dbReference type="CDD" id="cd02021">
    <property type="entry name" value="GntK"/>
    <property type="match status" value="1"/>
</dbReference>
<evidence type="ECO:0000256" key="9">
    <source>
        <dbReference type="ARBA" id="ARBA00048090"/>
    </source>
</evidence>
<dbReference type="EC" id="2.7.1.12" evidence="3 10"/>
<dbReference type="GO" id="GO:0019521">
    <property type="term" value="P:D-gluconate metabolic process"/>
    <property type="evidence" value="ECO:0007669"/>
    <property type="project" value="UniProtKB-KW"/>
</dbReference>
<dbReference type="InterPro" id="IPR006001">
    <property type="entry name" value="Therm_gnt_kin"/>
</dbReference>
<dbReference type="GO" id="GO:0005524">
    <property type="term" value="F:ATP binding"/>
    <property type="evidence" value="ECO:0007669"/>
    <property type="project" value="UniProtKB-KW"/>
</dbReference>
<evidence type="ECO:0000256" key="10">
    <source>
        <dbReference type="RuleBase" id="RU363066"/>
    </source>
</evidence>
<dbReference type="GO" id="GO:0046316">
    <property type="term" value="F:gluconokinase activity"/>
    <property type="evidence" value="ECO:0007669"/>
    <property type="project" value="UniProtKB-EC"/>
</dbReference>
<keyword evidence="12" id="KW-1185">Reference proteome</keyword>
<evidence type="ECO:0000256" key="1">
    <source>
        <dbReference type="ARBA" id="ARBA00004761"/>
    </source>
</evidence>
<organism evidence="11 12">
    <name type="scientific">Prosthecobacter vanneervenii</name>
    <dbReference type="NCBI Taxonomy" id="48466"/>
    <lineage>
        <taxon>Bacteria</taxon>
        <taxon>Pseudomonadati</taxon>
        <taxon>Verrucomicrobiota</taxon>
        <taxon>Verrucomicrobiia</taxon>
        <taxon>Verrucomicrobiales</taxon>
        <taxon>Verrucomicrobiaceae</taxon>
        <taxon>Prosthecobacter</taxon>
    </lineage>
</organism>
<accession>A0A7W8DJD9</accession>
<evidence type="ECO:0000256" key="4">
    <source>
        <dbReference type="ARBA" id="ARBA00022679"/>
    </source>
</evidence>
<evidence type="ECO:0000256" key="7">
    <source>
        <dbReference type="ARBA" id="ARBA00022840"/>
    </source>
</evidence>
<dbReference type="FunFam" id="3.40.50.300:FF:000522">
    <property type="entry name" value="Gluconokinase"/>
    <property type="match status" value="1"/>
</dbReference>
<dbReference type="Proteomes" id="UP000590740">
    <property type="component" value="Unassembled WGS sequence"/>
</dbReference>
<dbReference type="SUPFAM" id="SSF52540">
    <property type="entry name" value="P-loop containing nucleoside triphosphate hydrolases"/>
    <property type="match status" value="1"/>
</dbReference>